<name>A0ABV2IGY0_9HYPH</name>
<sequence length="41" mass="4379">MAIAGVTGKSSQASPVSRTRIREIVSSHGPQKSIRQKADSR</sequence>
<evidence type="ECO:0000313" key="2">
    <source>
        <dbReference type="Proteomes" id="UP001549164"/>
    </source>
</evidence>
<protein>
    <submittedName>
        <fullName evidence="1">Uncharacterized protein</fullName>
    </submittedName>
</protein>
<organism evidence="1 2">
    <name type="scientific">Martelella mangrovi</name>
    <dbReference type="NCBI Taxonomy" id="1397477"/>
    <lineage>
        <taxon>Bacteria</taxon>
        <taxon>Pseudomonadati</taxon>
        <taxon>Pseudomonadota</taxon>
        <taxon>Alphaproteobacteria</taxon>
        <taxon>Hyphomicrobiales</taxon>
        <taxon>Aurantimonadaceae</taxon>
        <taxon>Martelella</taxon>
    </lineage>
</organism>
<dbReference type="Proteomes" id="UP001549164">
    <property type="component" value="Unassembled WGS sequence"/>
</dbReference>
<gene>
    <name evidence="1" type="ORF">ABID12_004148</name>
</gene>
<proteinExistence type="predicted"/>
<evidence type="ECO:0000313" key="1">
    <source>
        <dbReference type="EMBL" id="MET3602180.1"/>
    </source>
</evidence>
<comment type="caution">
    <text evidence="1">The sequence shown here is derived from an EMBL/GenBank/DDBJ whole genome shotgun (WGS) entry which is preliminary data.</text>
</comment>
<keyword evidence="2" id="KW-1185">Reference proteome</keyword>
<accession>A0ABV2IGY0</accession>
<dbReference type="EMBL" id="JBEPLY010000023">
    <property type="protein sequence ID" value="MET3602180.1"/>
    <property type="molecule type" value="Genomic_DNA"/>
</dbReference>
<reference evidence="1 2" key="1">
    <citation type="submission" date="2024-06" db="EMBL/GenBank/DDBJ databases">
        <title>Genomic Encyclopedia of Type Strains, Phase IV (KMG-IV): sequencing the most valuable type-strain genomes for metagenomic binning, comparative biology and taxonomic classification.</title>
        <authorList>
            <person name="Goeker M."/>
        </authorList>
    </citation>
    <scope>NUCLEOTIDE SEQUENCE [LARGE SCALE GENOMIC DNA]</scope>
    <source>
        <strain evidence="1 2">DSM 28102</strain>
    </source>
</reference>